<evidence type="ECO:0000256" key="1">
    <source>
        <dbReference type="SAM" id="MobiDB-lite"/>
    </source>
</evidence>
<keyword evidence="2" id="KW-0812">Transmembrane</keyword>
<organism evidence="3">
    <name type="scientific">Cyprideis torosa</name>
    <dbReference type="NCBI Taxonomy" id="163714"/>
    <lineage>
        <taxon>Eukaryota</taxon>
        <taxon>Metazoa</taxon>
        <taxon>Ecdysozoa</taxon>
        <taxon>Arthropoda</taxon>
        <taxon>Crustacea</taxon>
        <taxon>Oligostraca</taxon>
        <taxon>Ostracoda</taxon>
        <taxon>Podocopa</taxon>
        <taxon>Podocopida</taxon>
        <taxon>Cytherocopina</taxon>
        <taxon>Cytheroidea</taxon>
        <taxon>Cytherideidae</taxon>
        <taxon>Cyprideis</taxon>
    </lineage>
</organism>
<keyword evidence="2" id="KW-1133">Transmembrane helix</keyword>
<evidence type="ECO:0000256" key="2">
    <source>
        <dbReference type="SAM" id="Phobius"/>
    </source>
</evidence>
<protein>
    <submittedName>
        <fullName evidence="3">Uncharacterized protein</fullName>
    </submittedName>
</protein>
<feature type="region of interest" description="Disordered" evidence="1">
    <location>
        <begin position="93"/>
        <end position="161"/>
    </location>
</feature>
<accession>A0A7R8W5I8</accession>
<evidence type="ECO:0000313" key="3">
    <source>
        <dbReference type="EMBL" id="CAD7223078.1"/>
    </source>
</evidence>
<keyword evidence="2" id="KW-0472">Membrane</keyword>
<reference evidence="3" key="1">
    <citation type="submission" date="2020-11" db="EMBL/GenBank/DDBJ databases">
        <authorList>
            <person name="Tran Van P."/>
        </authorList>
    </citation>
    <scope>NUCLEOTIDE SEQUENCE</scope>
</reference>
<feature type="transmembrane region" description="Helical" evidence="2">
    <location>
        <begin position="48"/>
        <end position="69"/>
    </location>
</feature>
<sequence>MAFGCNECSTDFDCGDHKLWDCILEWDPSETKFCGHCEPVLPKFWKVFIPIVVVAFVLGVIAISVWCCLRNRSFQQFRRNRNFVAAHNSSVPSSHVYVVPSPPNRPPPAYPLQTASPEFYPPQPAPPQPGWQEIPLDDNREQPLRYNDDLRPTAPGPPAYY</sequence>
<feature type="compositionally biased region" description="Pro residues" evidence="1">
    <location>
        <begin position="100"/>
        <end position="110"/>
    </location>
</feature>
<dbReference type="AlphaFoldDB" id="A0A7R8W5I8"/>
<dbReference type="EMBL" id="OB660146">
    <property type="protein sequence ID" value="CAD7223078.1"/>
    <property type="molecule type" value="Genomic_DNA"/>
</dbReference>
<name>A0A7R8W5I8_9CRUS</name>
<feature type="compositionally biased region" description="Pro residues" evidence="1">
    <location>
        <begin position="119"/>
        <end position="129"/>
    </location>
</feature>
<feature type="compositionally biased region" description="Basic and acidic residues" evidence="1">
    <location>
        <begin position="137"/>
        <end position="151"/>
    </location>
</feature>
<gene>
    <name evidence="3" type="ORF">CTOB1V02_LOCUS1073</name>
</gene>
<proteinExistence type="predicted"/>